<gene>
    <name evidence="1" type="ORF">GLO26_09420</name>
</gene>
<proteinExistence type="predicted"/>
<evidence type="ECO:0000313" key="2">
    <source>
        <dbReference type="Proteomes" id="UP000638836"/>
    </source>
</evidence>
<accession>A0ABR7TDG3</accession>
<sequence>MNDIQDFRKNYLAILKSSKLKQTKKKELFQTILCQMDEIFKIRTSEMEKYNTDNYDAITLYLEISATLKAQQENN</sequence>
<reference evidence="1 2" key="1">
    <citation type="journal article" date="2020" name="Microorganisms">
        <title>New Insight into Antimicrobial Compounds from Food and Marine-Sourced Carnobacterium Species through Phenotype and Genome Analyses.</title>
        <authorList>
            <person name="Begrem S."/>
            <person name="Ivaniuk F."/>
            <person name="Gigout-Chevalier F."/>
            <person name="Kolypczuk L."/>
            <person name="Bonnetot S."/>
            <person name="Leroi F."/>
            <person name="Grovel O."/>
            <person name="Delbarre-Ladrat C."/>
            <person name="Passerini D."/>
        </authorList>
    </citation>
    <scope>NUCLEOTIDE SEQUENCE [LARGE SCALE GENOMIC DNA]</scope>
    <source>
        <strain evidence="1 2">MIP2551</strain>
    </source>
</reference>
<name>A0ABR7TDG3_9LACT</name>
<comment type="caution">
    <text evidence="1">The sequence shown here is derived from an EMBL/GenBank/DDBJ whole genome shotgun (WGS) entry which is preliminary data.</text>
</comment>
<organism evidence="1 2">
    <name type="scientific">Carnobacterium inhibens</name>
    <dbReference type="NCBI Taxonomy" id="147709"/>
    <lineage>
        <taxon>Bacteria</taxon>
        <taxon>Bacillati</taxon>
        <taxon>Bacillota</taxon>
        <taxon>Bacilli</taxon>
        <taxon>Lactobacillales</taxon>
        <taxon>Carnobacteriaceae</taxon>
        <taxon>Carnobacterium</taxon>
    </lineage>
</organism>
<dbReference type="Proteomes" id="UP000638836">
    <property type="component" value="Unassembled WGS sequence"/>
</dbReference>
<dbReference type="EMBL" id="WNJQ01000009">
    <property type="protein sequence ID" value="MBC9826025.1"/>
    <property type="molecule type" value="Genomic_DNA"/>
</dbReference>
<evidence type="ECO:0000313" key="1">
    <source>
        <dbReference type="EMBL" id="MBC9826025.1"/>
    </source>
</evidence>
<dbReference type="RefSeq" id="WP_023176684.1">
    <property type="nucleotide sequence ID" value="NZ_WNJQ01000009.1"/>
</dbReference>
<keyword evidence="2" id="KW-1185">Reference proteome</keyword>
<protein>
    <submittedName>
        <fullName evidence="1">Uncharacterized protein</fullName>
    </submittedName>
</protein>